<name>A0A0F9LQA6_9ZZZZ</name>
<organism evidence="1">
    <name type="scientific">marine sediment metagenome</name>
    <dbReference type="NCBI Taxonomy" id="412755"/>
    <lineage>
        <taxon>unclassified sequences</taxon>
        <taxon>metagenomes</taxon>
        <taxon>ecological metagenomes</taxon>
    </lineage>
</organism>
<evidence type="ECO:0008006" key="2">
    <source>
        <dbReference type="Google" id="ProtNLM"/>
    </source>
</evidence>
<sequence length="165" mass="18796">MAKQNEPLIVGRWRITEMEMLDQDVFDEEVKAFIRFDPDGMGEFHFCYVHGFIDYRLAERDGEPAAEWSWDGNDEHHLAQGRGYQQQQSALLVQVFDLCCKRPECQEFGTQPVQAIIGRHDEGYARRPGRPGINHRPGPGEGDDACRCNDHALTEAVHIAHSFGV</sequence>
<evidence type="ECO:0000313" key="1">
    <source>
        <dbReference type="EMBL" id="KKM66595.1"/>
    </source>
</evidence>
<reference evidence="1" key="1">
    <citation type="journal article" date="2015" name="Nature">
        <title>Complex archaea that bridge the gap between prokaryotes and eukaryotes.</title>
        <authorList>
            <person name="Spang A."/>
            <person name="Saw J.H."/>
            <person name="Jorgensen S.L."/>
            <person name="Zaremba-Niedzwiedzka K."/>
            <person name="Martijn J."/>
            <person name="Lind A.E."/>
            <person name="van Eijk R."/>
            <person name="Schleper C."/>
            <person name="Guy L."/>
            <person name="Ettema T.J."/>
        </authorList>
    </citation>
    <scope>NUCLEOTIDE SEQUENCE</scope>
</reference>
<accession>A0A0F9LQA6</accession>
<dbReference type="AlphaFoldDB" id="A0A0F9LQA6"/>
<comment type="caution">
    <text evidence="1">The sequence shown here is derived from an EMBL/GenBank/DDBJ whole genome shotgun (WGS) entry which is preliminary data.</text>
</comment>
<protein>
    <recommendedName>
        <fullName evidence="2">Lipocalin-like domain-containing protein</fullName>
    </recommendedName>
</protein>
<gene>
    <name evidence="1" type="ORF">LCGC14_1479670</name>
</gene>
<dbReference type="EMBL" id="LAZR01010498">
    <property type="protein sequence ID" value="KKM66595.1"/>
    <property type="molecule type" value="Genomic_DNA"/>
</dbReference>
<proteinExistence type="predicted"/>